<reference evidence="1" key="1">
    <citation type="journal article" date="2023" name="Microbiome">
        <title>Phages are unrecognized players in the ecology of the oral pathogen Porphyromonas gingivalis.</title>
        <authorList>
            <person name="Matrishin C.B."/>
            <person name="Haase E.M."/>
            <person name="Dewhirst F.E."/>
            <person name="Mark Welch J.L."/>
            <person name="Miranda-Sanchez F."/>
            <person name="Chen T."/>
            <person name="MacFarland D.C."/>
            <person name="Kauffman K.M."/>
        </authorList>
    </citation>
    <scope>NUCLEOTIDE SEQUENCE</scope>
</reference>
<proteinExistence type="predicted"/>
<dbReference type="EMBL" id="BK068113">
    <property type="protein sequence ID" value="DBA56365.1"/>
    <property type="molecule type" value="Genomic_DNA"/>
</dbReference>
<evidence type="ECO:0000313" key="1">
    <source>
        <dbReference type="EMBL" id="DBA56365.1"/>
    </source>
</evidence>
<protein>
    <submittedName>
        <fullName evidence="1">Uncharacterized protein</fullName>
    </submittedName>
</protein>
<name>A0AAT9JF50_9CAUD</name>
<accession>A0AAT9JF50</accession>
<reference evidence="1" key="2">
    <citation type="submission" date="2024-05" db="EMBL/GenBank/DDBJ databases">
        <authorList>
            <person name="Matrishin C.B."/>
            <person name="Kauffman K.M."/>
        </authorList>
    </citation>
    <scope>NUCLEOTIDE SEQUENCE</scope>
</reference>
<organism evidence="1">
    <name type="scientific">Porphyromonas phage phage032a_KCOM2801</name>
    <dbReference type="NCBI Taxonomy" id="3154122"/>
    <lineage>
        <taxon>Viruses</taxon>
        <taxon>Duplodnaviria</taxon>
        <taxon>Heunggongvirae</taxon>
        <taxon>Uroviricota</taxon>
        <taxon>Caudoviricetes</taxon>
        <taxon>Nixviridae</taxon>
        <taxon>Nixvirus</taxon>
        <taxon>Nixvirus pging00X</taxon>
    </lineage>
</organism>
<sequence>MVTTKITIKQHLAEYMIAKYWDAQEQGIRLPDNDDLYVAIYNVTTKRPANAPIDEGNLSIVLPCRRDGKNPEYYNYIGCRGARLLESKIELRFWAEVHDLLDEQKHRYGIDYIVSIEAFMLQYNIISISDEAIRKNYYRWKKQLRPKAETRGYKKR</sequence>